<evidence type="ECO:0000256" key="1">
    <source>
        <dbReference type="SAM" id="Phobius"/>
    </source>
</evidence>
<dbReference type="RefSeq" id="WP_194702142.1">
    <property type="nucleotide sequence ID" value="NZ_JADKNH010000007.1"/>
</dbReference>
<protein>
    <recommendedName>
        <fullName evidence="4">Tail tape measure protein</fullName>
    </recommendedName>
</protein>
<evidence type="ECO:0000313" key="3">
    <source>
        <dbReference type="Proteomes" id="UP000614200"/>
    </source>
</evidence>
<evidence type="ECO:0000313" key="2">
    <source>
        <dbReference type="EMBL" id="MBF4693901.1"/>
    </source>
</evidence>
<comment type="caution">
    <text evidence="2">The sequence shown here is derived from an EMBL/GenBank/DDBJ whole genome shotgun (WGS) entry which is preliminary data.</text>
</comment>
<sequence length="760" mass="82479">MDDMIQAINSNKKAYISAMAKENSATERLNKTLDKTIKKLNVMKALMLSTEVVLVVDATPVNKAAVQVKKAGEEVEKLKWTSIGLFVKMQTGFRQVGFEAEKLGWSALDLFTKIKLGIKLFDGKKIALNLKDRTTTGLKKVWHGIQKINDKRIEIKATIKDNVLRKMDAAILKVKELKSKVKDKILLAFDMKAGVLPKLKSIGKAISPLRKTVNIVIKAKDKTQKSLGNIGKKLKKFVLGGIGKLAVAGLKKAVDIAGISLNNAINKQAKKTGIEAIVSQNNNGMSEKDVKAKSDAYMKSLKANSNKSVYSEGEVLDAGSSALKMAKGDTGEAEKFLKLAEDMAGSNSGKTLMEAMDALTEAQSGNLDALKAFGVNATEESLKNAGGNILNMKNDSGSTMTEQFKGGAEAAGKTIPGQIAKLKGIGETILTDIASTSLDGISGILGKGVEFLSANQEKFTQFGLTISRVVGDAFNFIFRAIQSLKPIVDTFMGFILSKKDVFMEMFGNIMGIVDQFKAAWVEAWPVIQDMLAGVWEMIEPILSVWINYISALIGFIAQVARIAIKVFVGVVLPVIKRVFDFIQPIATRIIGYVLSFYEGIIGLYNLITDFLKNIFKEDIPERTTSNKAENAGSVDMITGASPMGQTFMGTTTENLDLVNLGAKNAFSMTNMPGDKAVLGEIQDASYVSYSKYAKDINQEKIAITPNDYNSFGSNKNSNPITITIPKLADNISVSDSKDVEKLLSRLEEKLMSVALNMGVV</sequence>
<feature type="transmembrane region" description="Helical" evidence="1">
    <location>
        <begin position="545"/>
        <end position="568"/>
    </location>
</feature>
<dbReference type="Proteomes" id="UP000614200">
    <property type="component" value="Unassembled WGS sequence"/>
</dbReference>
<name>A0ABR9ZV84_9FIRM</name>
<reference evidence="2 3" key="1">
    <citation type="submission" date="2020-11" db="EMBL/GenBank/DDBJ databases">
        <title>Fusibacter basophilias sp. nov.</title>
        <authorList>
            <person name="Qiu D."/>
        </authorList>
    </citation>
    <scope>NUCLEOTIDE SEQUENCE [LARGE SCALE GENOMIC DNA]</scope>
    <source>
        <strain evidence="2 3">Q10-2</strain>
    </source>
</reference>
<gene>
    <name evidence="2" type="ORF">ISU02_12340</name>
</gene>
<proteinExistence type="predicted"/>
<organism evidence="2 3">
    <name type="scientific">Fusibacter ferrireducens</name>
    <dbReference type="NCBI Taxonomy" id="2785058"/>
    <lineage>
        <taxon>Bacteria</taxon>
        <taxon>Bacillati</taxon>
        <taxon>Bacillota</taxon>
        <taxon>Clostridia</taxon>
        <taxon>Eubacteriales</taxon>
        <taxon>Eubacteriales Family XII. Incertae Sedis</taxon>
        <taxon>Fusibacter</taxon>
    </lineage>
</organism>
<keyword evidence="1" id="KW-0472">Membrane</keyword>
<dbReference type="EMBL" id="JADKNH010000007">
    <property type="protein sequence ID" value="MBF4693901.1"/>
    <property type="molecule type" value="Genomic_DNA"/>
</dbReference>
<accession>A0ABR9ZV84</accession>
<evidence type="ECO:0008006" key="4">
    <source>
        <dbReference type="Google" id="ProtNLM"/>
    </source>
</evidence>
<keyword evidence="3" id="KW-1185">Reference proteome</keyword>
<keyword evidence="1" id="KW-0812">Transmembrane</keyword>
<keyword evidence="1" id="KW-1133">Transmembrane helix</keyword>
<feature type="transmembrane region" description="Helical" evidence="1">
    <location>
        <begin position="589"/>
        <end position="607"/>
    </location>
</feature>